<gene>
    <name evidence="13" type="ORF">O6P43_005768</name>
</gene>
<evidence type="ECO:0000256" key="8">
    <source>
        <dbReference type="ARBA" id="ARBA00022776"/>
    </source>
</evidence>
<dbReference type="AlphaFoldDB" id="A0AAD7Q6U6"/>
<keyword evidence="10" id="KW-0206">Cytoskeleton</keyword>
<dbReference type="PANTHER" id="PTHR48118:SF1">
    <property type="entry name" value="SPINDLE AND KINETOCHORE-ASSOCIATED PROTEIN 3"/>
    <property type="match status" value="1"/>
</dbReference>
<evidence type="ECO:0000256" key="6">
    <source>
        <dbReference type="ARBA" id="ARBA00022618"/>
    </source>
</evidence>
<dbReference type="GO" id="GO:0005876">
    <property type="term" value="C:spindle microtubule"/>
    <property type="evidence" value="ECO:0007669"/>
    <property type="project" value="TreeGrafter"/>
</dbReference>
<comment type="caution">
    <text evidence="13">The sequence shown here is derived from an EMBL/GenBank/DDBJ whole genome shotgun (WGS) entry which is preliminary data.</text>
</comment>
<evidence type="ECO:0000256" key="2">
    <source>
        <dbReference type="ARBA" id="ARBA00004629"/>
    </source>
</evidence>
<evidence type="ECO:0000256" key="9">
    <source>
        <dbReference type="ARBA" id="ARBA00022838"/>
    </source>
</evidence>
<dbReference type="Gene3D" id="6.10.250.1400">
    <property type="match status" value="1"/>
</dbReference>
<evidence type="ECO:0000256" key="3">
    <source>
        <dbReference type="ARBA" id="ARBA00007716"/>
    </source>
</evidence>
<dbReference type="EMBL" id="JARAOO010000003">
    <property type="protein sequence ID" value="KAJ7975927.1"/>
    <property type="molecule type" value="Genomic_DNA"/>
</dbReference>
<keyword evidence="12" id="KW-0137">Centromere</keyword>
<evidence type="ECO:0000256" key="10">
    <source>
        <dbReference type="ARBA" id="ARBA00023212"/>
    </source>
</evidence>
<keyword evidence="9" id="KW-0995">Kinetochore</keyword>
<dbReference type="GO" id="GO:0000940">
    <property type="term" value="C:outer kinetochore"/>
    <property type="evidence" value="ECO:0007669"/>
    <property type="project" value="InterPro"/>
</dbReference>
<comment type="similarity">
    <text evidence="3">Belongs to the SKA3 family.</text>
</comment>
<dbReference type="Proteomes" id="UP001163823">
    <property type="component" value="Chromosome 3"/>
</dbReference>
<keyword evidence="8" id="KW-0498">Mitosis</keyword>
<protein>
    <submittedName>
        <fullName evidence="13">Methyl-CpG-binding domain protein 4</fullName>
    </submittedName>
</protein>
<evidence type="ECO:0000256" key="12">
    <source>
        <dbReference type="ARBA" id="ARBA00023328"/>
    </source>
</evidence>
<evidence type="ECO:0000256" key="11">
    <source>
        <dbReference type="ARBA" id="ARBA00023306"/>
    </source>
</evidence>
<dbReference type="PANTHER" id="PTHR48118">
    <property type="entry name" value="SPINDLE AND KINETOCHORE-ASSOCIATED PROTEIN 3"/>
    <property type="match status" value="1"/>
</dbReference>
<keyword evidence="4" id="KW-0158">Chromosome</keyword>
<evidence type="ECO:0000256" key="5">
    <source>
        <dbReference type="ARBA" id="ARBA00022490"/>
    </source>
</evidence>
<keyword evidence="6" id="KW-0132">Cell division</keyword>
<dbReference type="GO" id="GO:0000278">
    <property type="term" value="P:mitotic cell cycle"/>
    <property type="evidence" value="ECO:0007669"/>
    <property type="project" value="TreeGrafter"/>
</dbReference>
<evidence type="ECO:0000313" key="13">
    <source>
        <dbReference type="EMBL" id="KAJ7975927.1"/>
    </source>
</evidence>
<dbReference type="GO" id="GO:0007059">
    <property type="term" value="P:chromosome segregation"/>
    <property type="evidence" value="ECO:0007669"/>
    <property type="project" value="InterPro"/>
</dbReference>
<evidence type="ECO:0000256" key="4">
    <source>
        <dbReference type="ARBA" id="ARBA00022454"/>
    </source>
</evidence>
<keyword evidence="7" id="KW-0493">Microtubule</keyword>
<keyword evidence="14" id="KW-1185">Reference proteome</keyword>
<accession>A0AAD7Q6U6</accession>
<dbReference type="GO" id="GO:0051301">
    <property type="term" value="P:cell division"/>
    <property type="evidence" value="ECO:0007669"/>
    <property type="project" value="UniProtKB-KW"/>
</dbReference>
<comment type="subcellular location">
    <subcellularLocation>
        <location evidence="2">Chromosome</location>
        <location evidence="2">Centromere</location>
        <location evidence="2">Kinetochore</location>
    </subcellularLocation>
    <subcellularLocation>
        <location evidence="1">Cytoplasm</location>
        <location evidence="1">Cytoskeleton</location>
        <location evidence="1">Spindle</location>
    </subcellularLocation>
</comment>
<proteinExistence type="inferred from homology"/>
<sequence>MREDPISSFCNSLTSFCNHLQSSCDALKQSVERRPIPLDSASSTFIQCLNRRVSSASSDLDLLESMSFGTVSFEELLGHCNEVYKKNQTDLIELEHRLTSYGYVPGPEIDGDDEIHGIPTLLDLDTNLQASEDGLSQQSSYCEPLSAANPIMNSLEKDTLLDESMSLKELGLSDACLATLASEANISLPEPGKLCVNKLQEIKKPYQHGVKNLGVSVKRKYFAIEAEEDNENSAEAPSPTIKVLMDEFESLPSYLKGLASWEDIVAAVEKINTCMSMKKTKGCNFFNQDEITSFGLGPKARSYLLLLVRMNKIVVDTIDGLISYRVL</sequence>
<evidence type="ECO:0000313" key="14">
    <source>
        <dbReference type="Proteomes" id="UP001163823"/>
    </source>
</evidence>
<reference evidence="13" key="1">
    <citation type="journal article" date="2023" name="Science">
        <title>Elucidation of the pathway for biosynthesis of saponin adjuvants from the soapbark tree.</title>
        <authorList>
            <person name="Reed J."/>
            <person name="Orme A."/>
            <person name="El-Demerdash A."/>
            <person name="Owen C."/>
            <person name="Martin L.B.B."/>
            <person name="Misra R.C."/>
            <person name="Kikuchi S."/>
            <person name="Rejzek M."/>
            <person name="Martin A.C."/>
            <person name="Harkess A."/>
            <person name="Leebens-Mack J."/>
            <person name="Louveau T."/>
            <person name="Stephenson M.J."/>
            <person name="Osbourn A."/>
        </authorList>
    </citation>
    <scope>NUCLEOTIDE SEQUENCE</scope>
    <source>
        <strain evidence="13">S10</strain>
    </source>
</reference>
<dbReference type="InterPro" id="IPR033341">
    <property type="entry name" value="SKA3"/>
</dbReference>
<evidence type="ECO:0000256" key="7">
    <source>
        <dbReference type="ARBA" id="ARBA00022701"/>
    </source>
</evidence>
<keyword evidence="11" id="KW-0131">Cell cycle</keyword>
<evidence type="ECO:0000256" key="1">
    <source>
        <dbReference type="ARBA" id="ARBA00004186"/>
    </source>
</evidence>
<name>A0AAD7Q6U6_QUISA</name>
<organism evidence="13 14">
    <name type="scientific">Quillaja saponaria</name>
    <name type="common">Soap bark tree</name>
    <dbReference type="NCBI Taxonomy" id="32244"/>
    <lineage>
        <taxon>Eukaryota</taxon>
        <taxon>Viridiplantae</taxon>
        <taxon>Streptophyta</taxon>
        <taxon>Embryophyta</taxon>
        <taxon>Tracheophyta</taxon>
        <taxon>Spermatophyta</taxon>
        <taxon>Magnoliopsida</taxon>
        <taxon>eudicotyledons</taxon>
        <taxon>Gunneridae</taxon>
        <taxon>Pentapetalae</taxon>
        <taxon>rosids</taxon>
        <taxon>fabids</taxon>
        <taxon>Fabales</taxon>
        <taxon>Quillajaceae</taxon>
        <taxon>Quillaja</taxon>
    </lineage>
</organism>
<keyword evidence="5" id="KW-0963">Cytoplasm</keyword>
<dbReference type="KEGG" id="qsa:O6P43_005768"/>